<organism evidence="2 3">
    <name type="scientific">Candidatus Scalindua arabica</name>
    <dbReference type="NCBI Taxonomy" id="1127984"/>
    <lineage>
        <taxon>Bacteria</taxon>
        <taxon>Pseudomonadati</taxon>
        <taxon>Planctomycetota</taxon>
        <taxon>Candidatus Brocadiia</taxon>
        <taxon>Candidatus Brocadiales</taxon>
        <taxon>Candidatus Scalinduaceae</taxon>
        <taxon>Candidatus Scalindua</taxon>
    </lineage>
</organism>
<proteinExistence type="predicted"/>
<gene>
    <name evidence="2" type="ORF">MAG551_00217</name>
</gene>
<accession>A0A941W127</accession>
<dbReference type="EMBL" id="JAANXD010000013">
    <property type="protein sequence ID" value="MBS1257181.1"/>
    <property type="molecule type" value="Genomic_DNA"/>
</dbReference>
<dbReference type="Proteomes" id="UP000722750">
    <property type="component" value="Unassembled WGS sequence"/>
</dbReference>
<protein>
    <recommendedName>
        <fullName evidence="1">Protein NO VEIN C-terminal domain-containing protein</fullName>
    </recommendedName>
</protein>
<reference evidence="2" key="1">
    <citation type="journal article" date="2021" name="ISME J.">
        <title>Fine-scale metabolic discontinuity in a stratified prokaryote microbiome of a Red Sea deep halocline.</title>
        <authorList>
            <person name="Michoud G."/>
            <person name="Ngugi D.K."/>
            <person name="Barozzi A."/>
            <person name="Merlino G."/>
            <person name="Calleja M.L."/>
            <person name="Delgado-Huertas A."/>
            <person name="Moran X.A.G."/>
            <person name="Daffonchio D."/>
        </authorList>
    </citation>
    <scope>NUCLEOTIDE SEQUENCE</scope>
    <source>
        <strain evidence="2">SuakinDeep_MAG55_1</strain>
    </source>
</reference>
<feature type="domain" description="Protein NO VEIN C-terminal" evidence="1">
    <location>
        <begin position="158"/>
        <end position="225"/>
    </location>
</feature>
<dbReference type="AlphaFoldDB" id="A0A941W127"/>
<evidence type="ECO:0000259" key="1">
    <source>
        <dbReference type="Pfam" id="PF13020"/>
    </source>
</evidence>
<name>A0A941W127_9BACT</name>
<evidence type="ECO:0000313" key="3">
    <source>
        <dbReference type="Proteomes" id="UP000722750"/>
    </source>
</evidence>
<evidence type="ECO:0000313" key="2">
    <source>
        <dbReference type="EMBL" id="MBS1257181.1"/>
    </source>
</evidence>
<dbReference type="Pfam" id="PF13020">
    <property type="entry name" value="NOV_C"/>
    <property type="match status" value="1"/>
</dbReference>
<comment type="caution">
    <text evidence="2">The sequence shown here is derived from an EMBL/GenBank/DDBJ whole genome shotgun (WGS) entry which is preliminary data.</text>
</comment>
<dbReference type="InterPro" id="IPR024975">
    <property type="entry name" value="NOV_C"/>
</dbReference>
<sequence>MRKILKSFTKRDKLILAGLYLSKFDVPGLKPLGFSSFVEAFNVIGFALGSKPASIKNYRDEFDPVFPNKRKGWHKRPMRDYCKQIYEKYKSLNLQEFSGMIKKLTYQNGEIDILEEKVSMKYDKPDEHSFAKRLLTGQAAENFFEINYHEIPEFKNFHLENTTKLGCGFDFKLTNDNNTNFLGIEVKGLFESFGAISLTTKEYKVADILKNRFYIFVVKNFKESPYYEFYRNPLESKLLFKKIERQVKQISWTANV</sequence>